<keyword evidence="3" id="KW-0597">Phosphoprotein</keyword>
<dbReference type="Pfam" id="PF07568">
    <property type="entry name" value="HisKA_2"/>
    <property type="match status" value="1"/>
</dbReference>
<organism evidence="9 10">
    <name type="scientific">Fodinibius salipaludis</name>
    <dbReference type="NCBI Taxonomy" id="2032627"/>
    <lineage>
        <taxon>Bacteria</taxon>
        <taxon>Pseudomonadati</taxon>
        <taxon>Balneolota</taxon>
        <taxon>Balneolia</taxon>
        <taxon>Balneolales</taxon>
        <taxon>Balneolaceae</taxon>
        <taxon>Fodinibius</taxon>
    </lineage>
</organism>
<dbReference type="Proteomes" id="UP000218831">
    <property type="component" value="Unassembled WGS sequence"/>
</dbReference>
<accession>A0A2A2GB60</accession>
<evidence type="ECO:0000256" key="6">
    <source>
        <dbReference type="ARBA" id="ARBA00022777"/>
    </source>
</evidence>
<feature type="domain" description="GAF" evidence="8">
    <location>
        <begin position="38"/>
        <end position="185"/>
    </location>
</feature>
<reference evidence="9 10" key="1">
    <citation type="submission" date="2017-08" db="EMBL/GenBank/DDBJ databases">
        <title>Aliifodinibius alkalisoli sp. nov., isolated from saline alkaline soil.</title>
        <authorList>
            <person name="Liu D."/>
            <person name="Zhang G."/>
        </authorList>
    </citation>
    <scope>NUCLEOTIDE SEQUENCE [LARGE SCALE GENOMIC DNA]</scope>
    <source>
        <strain evidence="9 10">WN023</strain>
    </source>
</reference>
<keyword evidence="5" id="KW-0547">Nucleotide-binding</keyword>
<keyword evidence="6" id="KW-0418">Kinase</keyword>
<evidence type="ECO:0000259" key="8">
    <source>
        <dbReference type="SMART" id="SM00065"/>
    </source>
</evidence>
<dbReference type="GO" id="GO:0005524">
    <property type="term" value="F:ATP binding"/>
    <property type="evidence" value="ECO:0007669"/>
    <property type="project" value="UniProtKB-KW"/>
</dbReference>
<dbReference type="GO" id="GO:0004673">
    <property type="term" value="F:protein histidine kinase activity"/>
    <property type="evidence" value="ECO:0007669"/>
    <property type="project" value="UniProtKB-EC"/>
</dbReference>
<dbReference type="EMBL" id="NSKE01000005">
    <property type="protein sequence ID" value="PAU94075.1"/>
    <property type="molecule type" value="Genomic_DNA"/>
</dbReference>
<comment type="catalytic activity">
    <reaction evidence="1">
        <text>ATP + protein L-histidine = ADP + protein N-phospho-L-histidine.</text>
        <dbReference type="EC" id="2.7.13.3"/>
    </reaction>
</comment>
<evidence type="ECO:0000256" key="2">
    <source>
        <dbReference type="ARBA" id="ARBA00012438"/>
    </source>
</evidence>
<dbReference type="AlphaFoldDB" id="A0A2A2GB60"/>
<dbReference type="InterPro" id="IPR029016">
    <property type="entry name" value="GAF-like_dom_sf"/>
</dbReference>
<keyword evidence="7" id="KW-0067">ATP-binding</keyword>
<comment type="caution">
    <text evidence="9">The sequence shown here is derived from an EMBL/GenBank/DDBJ whole genome shotgun (WGS) entry which is preliminary data.</text>
</comment>
<dbReference type="RefSeq" id="WP_095606206.1">
    <property type="nucleotide sequence ID" value="NZ_NSKE01000005.1"/>
</dbReference>
<dbReference type="PANTHER" id="PTHR41523:SF8">
    <property type="entry name" value="ETHYLENE RESPONSE SENSOR PROTEIN"/>
    <property type="match status" value="1"/>
</dbReference>
<evidence type="ECO:0000256" key="1">
    <source>
        <dbReference type="ARBA" id="ARBA00000085"/>
    </source>
</evidence>
<evidence type="ECO:0000256" key="4">
    <source>
        <dbReference type="ARBA" id="ARBA00022679"/>
    </source>
</evidence>
<sequence>MSSSNRDKIAGKISYDEKTSSSLQILLKNISSVNRAVKLRTVLQESIEVVQNVMNTEASSIMLLDENTGELIVSMPTGPVKKEVKGKRIKKGKGISGWVVKNKKPFYSNDVSKSDLFAGDISETFTSKNIICVPLRNSDNKMIGVLQAINKRDGDFSDRNIPVFEALADHVAMAIERSRELQEVQRKLEERDLLLTEIHHRLKNNLSTITALIELELPDIKDETAKETLQKTMARIKSMTEVHDFLYNNKPGNEIKLKLYVERLSREISNILSHASRDIKIKVRSEDVFLDTDRAMSCGLLLNELMVNCYKHAFDDEINDPRIFIELAEVDNGTIEFKVSDNGTGIGEDFSITESGSVGGWLIDVLIRRLEADIDIQRGDGTTFLIRFDK</sequence>
<dbReference type="EC" id="2.7.13.3" evidence="2"/>
<dbReference type="SMART" id="SM00065">
    <property type="entry name" value="GAF"/>
    <property type="match status" value="1"/>
</dbReference>
<evidence type="ECO:0000256" key="5">
    <source>
        <dbReference type="ARBA" id="ARBA00022741"/>
    </source>
</evidence>
<evidence type="ECO:0000313" key="9">
    <source>
        <dbReference type="EMBL" id="PAU94075.1"/>
    </source>
</evidence>
<proteinExistence type="predicted"/>
<dbReference type="PANTHER" id="PTHR41523">
    <property type="entry name" value="TWO-COMPONENT SYSTEM SENSOR PROTEIN"/>
    <property type="match status" value="1"/>
</dbReference>
<gene>
    <name evidence="9" type="ORF">CK503_07630</name>
</gene>
<keyword evidence="10" id="KW-1185">Reference proteome</keyword>
<evidence type="ECO:0000256" key="7">
    <source>
        <dbReference type="ARBA" id="ARBA00022840"/>
    </source>
</evidence>
<dbReference type="Gene3D" id="3.30.565.10">
    <property type="entry name" value="Histidine kinase-like ATPase, C-terminal domain"/>
    <property type="match status" value="1"/>
</dbReference>
<evidence type="ECO:0000313" key="10">
    <source>
        <dbReference type="Proteomes" id="UP000218831"/>
    </source>
</evidence>
<dbReference type="OrthoDB" id="1523170at2"/>
<dbReference type="SUPFAM" id="SSF55874">
    <property type="entry name" value="ATPase domain of HSP90 chaperone/DNA topoisomerase II/histidine kinase"/>
    <property type="match status" value="1"/>
</dbReference>
<dbReference type="InterPro" id="IPR003018">
    <property type="entry name" value="GAF"/>
</dbReference>
<name>A0A2A2GB60_9BACT</name>
<dbReference type="InterPro" id="IPR011495">
    <property type="entry name" value="Sig_transdc_His_kin_sub2_dim/P"/>
</dbReference>
<dbReference type="Gene3D" id="3.30.450.40">
    <property type="match status" value="1"/>
</dbReference>
<evidence type="ECO:0000256" key="3">
    <source>
        <dbReference type="ARBA" id="ARBA00022553"/>
    </source>
</evidence>
<dbReference type="InterPro" id="IPR036890">
    <property type="entry name" value="HATPase_C_sf"/>
</dbReference>
<protein>
    <recommendedName>
        <fullName evidence="2">histidine kinase</fullName>
        <ecNumber evidence="2">2.7.13.3</ecNumber>
    </recommendedName>
</protein>
<dbReference type="SUPFAM" id="SSF55781">
    <property type="entry name" value="GAF domain-like"/>
    <property type="match status" value="1"/>
</dbReference>
<dbReference type="Pfam" id="PF13185">
    <property type="entry name" value="GAF_2"/>
    <property type="match status" value="1"/>
</dbReference>
<keyword evidence="4" id="KW-0808">Transferase</keyword>